<evidence type="ECO:0000256" key="1">
    <source>
        <dbReference type="SAM" id="Phobius"/>
    </source>
</evidence>
<feature type="domain" description="Ancillary SecYEG translocon subunit/Cell division coordinator CpoB TPR" evidence="2">
    <location>
        <begin position="14"/>
        <end position="162"/>
    </location>
</feature>
<sequence>MTNNILAKFKTYFQKNIYITLLLILLSLSGCVILIARNYTTSNVTVTEFNRIIDNFAYRAKNTIKNKIGFLNKKNNIYTTLIQMNLSKHFFLKKEYKKSILMLRKLISLKLEENLMFLIKLNLVKLYIQQRQFYNAIEIVNNVRNHTWRKIFSKYRLNILLKREIF</sequence>
<evidence type="ECO:0000313" key="4">
    <source>
        <dbReference type="Proteomes" id="UP000294380"/>
    </source>
</evidence>
<keyword evidence="1" id="KW-0472">Membrane</keyword>
<reference evidence="3 4" key="1">
    <citation type="submission" date="2019-02" db="EMBL/GenBank/DDBJ databases">
        <authorList>
            <person name="Manzano-Marin A."/>
            <person name="Manzano-Marin A."/>
        </authorList>
    </citation>
    <scope>NUCLEOTIDE SEQUENCE [LARGE SCALE GENOMIC DNA]</scope>
    <source>
        <strain evidence="3 4">BuCikochiana</strain>
    </source>
</reference>
<proteinExistence type="predicted"/>
<keyword evidence="1" id="KW-0812">Transmembrane</keyword>
<gene>
    <name evidence="3" type="primary">yfgM</name>
    <name evidence="3" type="ORF">BUCIKOCA2762_407</name>
</gene>
<dbReference type="EMBL" id="LR217707">
    <property type="protein sequence ID" value="VFP81298.1"/>
    <property type="molecule type" value="Genomic_DNA"/>
</dbReference>
<keyword evidence="1" id="KW-1133">Transmembrane helix</keyword>
<organism evidence="3 4">
    <name type="scientific">Buchnera aphidicola</name>
    <name type="common">Cinara kochiana kochiana</name>
    <dbReference type="NCBI Taxonomy" id="2518976"/>
    <lineage>
        <taxon>Bacteria</taxon>
        <taxon>Pseudomonadati</taxon>
        <taxon>Pseudomonadota</taxon>
        <taxon>Gammaproteobacteria</taxon>
        <taxon>Enterobacterales</taxon>
        <taxon>Erwiniaceae</taxon>
        <taxon>Buchnera</taxon>
    </lineage>
</organism>
<dbReference type="Pfam" id="PF09976">
    <property type="entry name" value="TPR_21"/>
    <property type="match status" value="1"/>
</dbReference>
<evidence type="ECO:0000259" key="2">
    <source>
        <dbReference type="Pfam" id="PF09976"/>
    </source>
</evidence>
<feature type="transmembrane region" description="Helical" evidence="1">
    <location>
        <begin position="17"/>
        <end position="36"/>
    </location>
</feature>
<name>A0A451D646_9GAMM</name>
<dbReference type="AlphaFoldDB" id="A0A451D646"/>
<dbReference type="InterPro" id="IPR018704">
    <property type="entry name" value="SecYEG/CpoB_TPR"/>
</dbReference>
<dbReference type="OrthoDB" id="6553964at2"/>
<evidence type="ECO:0000313" key="3">
    <source>
        <dbReference type="EMBL" id="VFP81298.1"/>
    </source>
</evidence>
<dbReference type="Proteomes" id="UP000294380">
    <property type="component" value="Chromosome"/>
</dbReference>
<dbReference type="RefSeq" id="WP_154028924.1">
    <property type="nucleotide sequence ID" value="NZ_LR217707.1"/>
</dbReference>
<accession>A0A451D646</accession>
<protein>
    <submittedName>
        <fullName evidence="3">UPF0070 protein YfgM</fullName>
    </submittedName>
</protein>